<feature type="region of interest" description="Disordered" evidence="5">
    <location>
        <begin position="1"/>
        <end position="52"/>
    </location>
</feature>
<feature type="domain" description="Tyr recombinase" evidence="6">
    <location>
        <begin position="202"/>
        <end position="395"/>
    </location>
</feature>
<dbReference type="InterPro" id="IPR013762">
    <property type="entry name" value="Integrase-like_cat_sf"/>
</dbReference>
<dbReference type="PANTHER" id="PTHR30349:SF81">
    <property type="entry name" value="TYROSINE RECOMBINASE XERC"/>
    <property type="match status" value="1"/>
</dbReference>
<dbReference type="GO" id="GO:0015074">
    <property type="term" value="P:DNA integration"/>
    <property type="evidence" value="ECO:0007669"/>
    <property type="project" value="UniProtKB-KW"/>
</dbReference>
<organism evidence="8 9">
    <name type="scientific">Virgisporangium aliadipatigenens</name>
    <dbReference type="NCBI Taxonomy" id="741659"/>
    <lineage>
        <taxon>Bacteria</taxon>
        <taxon>Bacillati</taxon>
        <taxon>Actinomycetota</taxon>
        <taxon>Actinomycetes</taxon>
        <taxon>Micromonosporales</taxon>
        <taxon>Micromonosporaceae</taxon>
        <taxon>Virgisporangium</taxon>
    </lineage>
</organism>
<accession>A0A8J4DQ37</accession>
<dbReference type="GO" id="GO:0006310">
    <property type="term" value="P:DNA recombination"/>
    <property type="evidence" value="ECO:0007669"/>
    <property type="project" value="UniProtKB-KW"/>
</dbReference>
<dbReference type="Gene3D" id="1.10.150.130">
    <property type="match status" value="1"/>
</dbReference>
<sequence>MNAPFDPLRPDGPPAATKDPTPRAAPPPAGHHATPPATSGHATPAAGAPTARTRAALEGTVLHAPARPTADHDAPPTSTEGAVEQAVHALPTLPDGDPRYGPRALTAAWLAEARSAHTRRAYFRDLADFLAWCQRDGLDPLAARPTDLGRYRAQLPAATAPSTAHRRLSALSSWYRYLHANGAAEGNPVTAVKRPRVDRDASTTAGLSVEEVQKLLRQADMELAPAPPARRHTALRDRAVLRLLADLGLRVGEVTGLDVDALGHNRGYRTLRYTAKGGKLRERALAPHTLEALDEYLRERGDAPGPLFATRPASGVLGRLDPAAVFRLVRRTARAAGIPSADRLSPHSLRHAFATNARDLGIALEDVQDALGHADPRTTRRYDRARHALHREPGLRLGALYTDEP</sequence>
<dbReference type="InterPro" id="IPR011010">
    <property type="entry name" value="DNA_brk_join_enz"/>
</dbReference>
<dbReference type="EMBL" id="BOPF01000007">
    <property type="protein sequence ID" value="GIJ45551.1"/>
    <property type="molecule type" value="Genomic_DNA"/>
</dbReference>
<dbReference type="PROSITE" id="PS51900">
    <property type="entry name" value="CB"/>
    <property type="match status" value="1"/>
</dbReference>
<reference evidence="8" key="1">
    <citation type="submission" date="2021-01" db="EMBL/GenBank/DDBJ databases">
        <title>Whole genome shotgun sequence of Virgisporangium aliadipatigenens NBRC 105644.</title>
        <authorList>
            <person name="Komaki H."/>
            <person name="Tamura T."/>
        </authorList>
    </citation>
    <scope>NUCLEOTIDE SEQUENCE</scope>
    <source>
        <strain evidence="8">NBRC 105644</strain>
    </source>
</reference>
<evidence type="ECO:0000256" key="2">
    <source>
        <dbReference type="ARBA" id="ARBA00023125"/>
    </source>
</evidence>
<keyword evidence="2 4" id="KW-0238">DNA-binding</keyword>
<keyword evidence="3" id="KW-0233">DNA recombination</keyword>
<name>A0A8J4DQ37_9ACTN</name>
<proteinExistence type="predicted"/>
<dbReference type="InterPro" id="IPR050090">
    <property type="entry name" value="Tyrosine_recombinase_XerCD"/>
</dbReference>
<protein>
    <recommendedName>
        <fullName evidence="10">Integrase</fullName>
    </recommendedName>
</protein>
<evidence type="ECO:0000256" key="4">
    <source>
        <dbReference type="PROSITE-ProRule" id="PRU01248"/>
    </source>
</evidence>
<keyword evidence="1" id="KW-0229">DNA integration</keyword>
<dbReference type="PROSITE" id="PS51898">
    <property type="entry name" value="TYR_RECOMBINASE"/>
    <property type="match status" value="1"/>
</dbReference>
<evidence type="ECO:0000256" key="3">
    <source>
        <dbReference type="ARBA" id="ARBA00023172"/>
    </source>
</evidence>
<evidence type="ECO:0000313" key="9">
    <source>
        <dbReference type="Proteomes" id="UP000619260"/>
    </source>
</evidence>
<feature type="compositionally biased region" description="Low complexity" evidence="5">
    <location>
        <begin position="30"/>
        <end position="52"/>
    </location>
</feature>
<dbReference type="AlphaFoldDB" id="A0A8J4DQ37"/>
<dbReference type="InterPro" id="IPR010998">
    <property type="entry name" value="Integrase_recombinase_N"/>
</dbReference>
<dbReference type="Gene3D" id="1.10.443.10">
    <property type="entry name" value="Intergrase catalytic core"/>
    <property type="match status" value="1"/>
</dbReference>
<evidence type="ECO:0000259" key="7">
    <source>
        <dbReference type="PROSITE" id="PS51900"/>
    </source>
</evidence>
<dbReference type="InterPro" id="IPR044068">
    <property type="entry name" value="CB"/>
</dbReference>
<evidence type="ECO:0000313" key="8">
    <source>
        <dbReference type="EMBL" id="GIJ45551.1"/>
    </source>
</evidence>
<dbReference type="InterPro" id="IPR002104">
    <property type="entry name" value="Integrase_catalytic"/>
</dbReference>
<gene>
    <name evidence="8" type="ORF">Val02_24370</name>
</gene>
<dbReference type="Pfam" id="PF00589">
    <property type="entry name" value="Phage_integrase"/>
    <property type="match status" value="1"/>
</dbReference>
<dbReference type="Pfam" id="PF02899">
    <property type="entry name" value="Phage_int_SAM_1"/>
    <property type="match status" value="1"/>
</dbReference>
<evidence type="ECO:0008006" key="10">
    <source>
        <dbReference type="Google" id="ProtNLM"/>
    </source>
</evidence>
<evidence type="ECO:0000256" key="5">
    <source>
        <dbReference type="SAM" id="MobiDB-lite"/>
    </source>
</evidence>
<comment type="caution">
    <text evidence="8">The sequence shown here is derived from an EMBL/GenBank/DDBJ whole genome shotgun (WGS) entry which is preliminary data.</text>
</comment>
<dbReference type="Proteomes" id="UP000619260">
    <property type="component" value="Unassembled WGS sequence"/>
</dbReference>
<feature type="domain" description="Core-binding (CB)" evidence="7">
    <location>
        <begin position="100"/>
        <end position="179"/>
    </location>
</feature>
<dbReference type="InterPro" id="IPR004107">
    <property type="entry name" value="Integrase_SAM-like_N"/>
</dbReference>
<evidence type="ECO:0000256" key="1">
    <source>
        <dbReference type="ARBA" id="ARBA00022908"/>
    </source>
</evidence>
<evidence type="ECO:0000259" key="6">
    <source>
        <dbReference type="PROSITE" id="PS51898"/>
    </source>
</evidence>
<keyword evidence="9" id="KW-1185">Reference proteome</keyword>
<dbReference type="PANTHER" id="PTHR30349">
    <property type="entry name" value="PHAGE INTEGRASE-RELATED"/>
    <property type="match status" value="1"/>
</dbReference>
<dbReference type="GO" id="GO:0003677">
    <property type="term" value="F:DNA binding"/>
    <property type="evidence" value="ECO:0007669"/>
    <property type="project" value="UniProtKB-UniRule"/>
</dbReference>
<dbReference type="SUPFAM" id="SSF56349">
    <property type="entry name" value="DNA breaking-rejoining enzymes"/>
    <property type="match status" value="1"/>
</dbReference>